<evidence type="ECO:0008006" key="2">
    <source>
        <dbReference type="Google" id="ProtNLM"/>
    </source>
</evidence>
<reference evidence="1" key="1">
    <citation type="journal article" date="2021" name="Proc. Natl. Acad. Sci. U.S.A.">
        <title>A Catalog of Tens of Thousands of Viruses from Human Metagenomes Reveals Hidden Associations with Chronic Diseases.</title>
        <authorList>
            <person name="Tisza M.J."/>
            <person name="Buck C.B."/>
        </authorList>
    </citation>
    <scope>NUCLEOTIDE SEQUENCE</scope>
    <source>
        <strain evidence="1">CtM5A27</strain>
    </source>
</reference>
<protein>
    <recommendedName>
        <fullName evidence="2">DUF932 domain-containing protein</fullName>
    </recommendedName>
</protein>
<accession>A0A8S5PGX8</accession>
<sequence length="327" mass="37264">MNTMAMNLMAQPKVAEVAVAKQPELKSDNMNQFLDFETSKVQILTIEQLERTEKENDVYGKPLKGIYHFDLIHQVEDLCEKHGYKAEIYDLFAANNKDRNTPGVTRLPEKEALMGDRAVEAHILRRVFCNIRLRDFDKGDGNDEITTNMAVSFHQKGIQLGIGRNVVICHNQCMLSAEHYAATYSDTNSGRGAFKLDELLQRADAWLANLRGIIDANDEMIERMKNREIKAQEMFTLIGMLTSLRVAAETKYKGIRNPQVIPLNQAQIGRLTEKMMIAYYERNMVTAWDLYNAATDMYKSTQLDQPMILSQNLAMSSFIQNTLIPNA</sequence>
<evidence type="ECO:0000313" key="1">
    <source>
        <dbReference type="EMBL" id="DAE05707.1"/>
    </source>
</evidence>
<organism evidence="1">
    <name type="scientific">Siphoviridae sp. ctM5A27</name>
    <dbReference type="NCBI Taxonomy" id="2825459"/>
    <lineage>
        <taxon>Viruses</taxon>
        <taxon>Duplodnaviria</taxon>
        <taxon>Heunggongvirae</taxon>
        <taxon>Uroviricota</taxon>
        <taxon>Caudoviricetes</taxon>
    </lineage>
</organism>
<proteinExistence type="predicted"/>
<dbReference type="EMBL" id="BK015415">
    <property type="protein sequence ID" value="DAE05707.1"/>
    <property type="molecule type" value="Genomic_DNA"/>
</dbReference>
<name>A0A8S5PGX8_9CAUD</name>